<reference evidence="2 3" key="1">
    <citation type="submission" date="2024-11" db="EMBL/GenBank/DDBJ databases">
        <title>A near-complete genome assembly of Cinchona calisaya.</title>
        <authorList>
            <person name="Lian D.C."/>
            <person name="Zhao X.W."/>
            <person name="Wei L."/>
        </authorList>
    </citation>
    <scope>NUCLEOTIDE SEQUENCE [LARGE SCALE GENOMIC DNA]</scope>
    <source>
        <tissue evidence="2">Nenye</tissue>
    </source>
</reference>
<name>A0ABD2XYU2_9GENT</name>
<sequence>MAKKQKGQVNRVQEDQEDVYVEEVTMEDDDTKVRSEIIQPFLIGKAANWWEGVKLALVEGGQPVTWVQFKEAFLENYFPPSLHSQKITEFHNLIQTSEMYVAECAYKFQTLGRLVHTIMKNDKLKAYNFKKGLQSDLQSVIVLEQAKTYKDMYDVATENRADIKRKVIEESNK</sequence>
<organism evidence="2 3">
    <name type="scientific">Cinchona calisaya</name>
    <dbReference type="NCBI Taxonomy" id="153742"/>
    <lineage>
        <taxon>Eukaryota</taxon>
        <taxon>Viridiplantae</taxon>
        <taxon>Streptophyta</taxon>
        <taxon>Embryophyta</taxon>
        <taxon>Tracheophyta</taxon>
        <taxon>Spermatophyta</taxon>
        <taxon>Magnoliopsida</taxon>
        <taxon>eudicotyledons</taxon>
        <taxon>Gunneridae</taxon>
        <taxon>Pentapetalae</taxon>
        <taxon>asterids</taxon>
        <taxon>lamiids</taxon>
        <taxon>Gentianales</taxon>
        <taxon>Rubiaceae</taxon>
        <taxon>Cinchonoideae</taxon>
        <taxon>Cinchoneae</taxon>
        <taxon>Cinchona</taxon>
    </lineage>
</organism>
<dbReference type="Pfam" id="PF03732">
    <property type="entry name" value="Retrotrans_gag"/>
    <property type="match status" value="1"/>
</dbReference>
<evidence type="ECO:0000313" key="2">
    <source>
        <dbReference type="EMBL" id="KAL3499691.1"/>
    </source>
</evidence>
<keyword evidence="3" id="KW-1185">Reference proteome</keyword>
<protein>
    <recommendedName>
        <fullName evidence="1">Retrotransposon gag domain-containing protein</fullName>
    </recommendedName>
</protein>
<dbReference type="InterPro" id="IPR005162">
    <property type="entry name" value="Retrotrans_gag_dom"/>
</dbReference>
<evidence type="ECO:0000259" key="1">
    <source>
        <dbReference type="Pfam" id="PF03732"/>
    </source>
</evidence>
<comment type="caution">
    <text evidence="2">The sequence shown here is derived from an EMBL/GenBank/DDBJ whole genome shotgun (WGS) entry which is preliminary data.</text>
</comment>
<gene>
    <name evidence="2" type="ORF">ACH5RR_038784</name>
</gene>
<feature type="domain" description="Retrotransposon gag" evidence="1">
    <location>
        <begin position="41"/>
        <end position="134"/>
    </location>
</feature>
<evidence type="ECO:0000313" key="3">
    <source>
        <dbReference type="Proteomes" id="UP001630127"/>
    </source>
</evidence>
<accession>A0ABD2XYU2</accession>
<proteinExistence type="predicted"/>
<dbReference type="AlphaFoldDB" id="A0ABD2XYU2"/>
<dbReference type="Proteomes" id="UP001630127">
    <property type="component" value="Unassembled WGS sequence"/>
</dbReference>
<dbReference type="EMBL" id="JBJUIK010000016">
    <property type="protein sequence ID" value="KAL3499691.1"/>
    <property type="molecule type" value="Genomic_DNA"/>
</dbReference>